<keyword evidence="4" id="KW-1133">Transmembrane helix</keyword>
<dbReference type="PANTHER" id="PTHR43491:SF1">
    <property type="entry name" value="UDP-N-ACETYL-D-MANNOSAMINE DEHYDROGENASE"/>
    <property type="match status" value="1"/>
</dbReference>
<dbReference type="SUPFAM" id="SSF48179">
    <property type="entry name" value="6-phosphogluconate dehydrogenase C-terminal domain-like"/>
    <property type="match status" value="1"/>
</dbReference>
<dbReference type="InterPro" id="IPR014027">
    <property type="entry name" value="UDP-Glc/GDP-Man_DH_C"/>
</dbReference>
<dbReference type="InterPro" id="IPR028359">
    <property type="entry name" value="UDP_ManNAc/GlcNAc_DH"/>
</dbReference>
<evidence type="ECO:0000256" key="3">
    <source>
        <dbReference type="PIRNR" id="PIRNR000124"/>
    </source>
</evidence>
<dbReference type="Pfam" id="PF03720">
    <property type="entry name" value="UDPG_MGDP_dh_C"/>
    <property type="match status" value="1"/>
</dbReference>
<name>A0ABW0K3Q4_9BACL</name>
<evidence type="ECO:0000259" key="5">
    <source>
        <dbReference type="SMART" id="SM00984"/>
    </source>
</evidence>
<dbReference type="EMBL" id="JBHSMJ010000009">
    <property type="protein sequence ID" value="MFC5447844.1"/>
    <property type="molecule type" value="Genomic_DNA"/>
</dbReference>
<protein>
    <submittedName>
        <fullName evidence="6">Nucleotide sugar dehydrogenase</fullName>
    </submittedName>
</protein>
<organism evidence="6 7">
    <name type="scientific">Paenibacillus aestuarii</name>
    <dbReference type="NCBI Taxonomy" id="516965"/>
    <lineage>
        <taxon>Bacteria</taxon>
        <taxon>Bacillati</taxon>
        <taxon>Bacillota</taxon>
        <taxon>Bacilli</taxon>
        <taxon>Bacillales</taxon>
        <taxon>Paenibacillaceae</taxon>
        <taxon>Paenibacillus</taxon>
    </lineage>
</organism>
<evidence type="ECO:0000256" key="1">
    <source>
        <dbReference type="ARBA" id="ARBA00023002"/>
    </source>
</evidence>
<comment type="similarity">
    <text evidence="3">Belongs to the UDP-glucose/GDP-mannose dehydrogenase family.</text>
</comment>
<dbReference type="InterPro" id="IPR036220">
    <property type="entry name" value="UDP-Glc/GDP-Man_DH_C_sf"/>
</dbReference>
<dbReference type="SUPFAM" id="SSF52413">
    <property type="entry name" value="UDP-glucose/GDP-mannose dehydrogenase C-terminal domain"/>
    <property type="match status" value="1"/>
</dbReference>
<dbReference type="InterPro" id="IPR008927">
    <property type="entry name" value="6-PGluconate_DH-like_C_sf"/>
</dbReference>
<reference evidence="7" key="1">
    <citation type="journal article" date="2019" name="Int. J. Syst. Evol. Microbiol.">
        <title>The Global Catalogue of Microorganisms (GCM) 10K type strain sequencing project: providing services to taxonomists for standard genome sequencing and annotation.</title>
        <authorList>
            <consortium name="The Broad Institute Genomics Platform"/>
            <consortium name="The Broad Institute Genome Sequencing Center for Infectious Disease"/>
            <person name="Wu L."/>
            <person name="Ma J."/>
        </authorList>
    </citation>
    <scope>NUCLEOTIDE SEQUENCE [LARGE SCALE GENOMIC DNA]</scope>
    <source>
        <strain evidence="7">KACC 11904</strain>
    </source>
</reference>
<dbReference type="InterPro" id="IPR001732">
    <property type="entry name" value="UDP-Glc/GDP-Man_DH_N"/>
</dbReference>
<keyword evidence="2" id="KW-0520">NAD</keyword>
<dbReference type="InterPro" id="IPR017476">
    <property type="entry name" value="UDP-Glc/GDP-Man"/>
</dbReference>
<keyword evidence="4" id="KW-0812">Transmembrane</keyword>
<keyword evidence="4" id="KW-0472">Membrane</keyword>
<dbReference type="InterPro" id="IPR036291">
    <property type="entry name" value="NAD(P)-bd_dom_sf"/>
</dbReference>
<dbReference type="InterPro" id="IPR014026">
    <property type="entry name" value="UDP-Glc/GDP-Man_DH_dimer"/>
</dbReference>
<dbReference type="PIRSF" id="PIRSF000124">
    <property type="entry name" value="UDPglc_GDPman_dh"/>
    <property type="match status" value="1"/>
</dbReference>
<gene>
    <name evidence="6" type="ORF">ACFPOG_06210</name>
</gene>
<dbReference type="Pfam" id="PF03721">
    <property type="entry name" value="UDPG_MGDP_dh_N"/>
    <property type="match status" value="1"/>
</dbReference>
<keyword evidence="1" id="KW-0560">Oxidoreductase</keyword>
<dbReference type="SMART" id="SM00984">
    <property type="entry name" value="UDPG_MGDP_dh_C"/>
    <property type="match status" value="1"/>
</dbReference>
<dbReference type="NCBIfam" id="TIGR03026">
    <property type="entry name" value="NDP-sugDHase"/>
    <property type="match status" value="1"/>
</dbReference>
<sequence length="436" mass="47834">MLGEKYTVTKTGKIGIIGLGFVGLPLALAFIRKGFQVIGIDVDEPKLKMLRSKKSYLTDIEDAEIASVLTAGSLSVSNSYAQLKNVENVIICVPTPLTPEHTPDLGYLTSTCNRLFPYLQKNQLVVLESSTFPGTTKEVVQPILENSGLRAGIDFYLAYSPERIDPGSKQLSLEQIPKVVSGLTAQCLKLIVTLYSQVFDQVVPVSTTETAETTKLLENTFRLVNISFINEFAQICHALQVDVWEVIAAASTKPYGFTPFYPSAGAGGHCIPVDPLYLQWSAVQLGMHSQFIELAHRVNESMSGYIWGQLKTYLLQQKPFSKPSVLIYGVTYKRDTPDIRESTALPLIALMLRDGVHVNYHDPLVPQLQVAGTTLHSTDLTKEALRESDCVLIHTDHTAIPVSFLLAHASLIYDTRNAMKDKTGSATVIKLGGGYA</sequence>
<keyword evidence="7" id="KW-1185">Reference proteome</keyword>
<feature type="transmembrane region" description="Helical" evidence="4">
    <location>
        <begin position="12"/>
        <end position="31"/>
    </location>
</feature>
<feature type="domain" description="UDP-glucose/GDP-mannose dehydrogenase C-terminal" evidence="5">
    <location>
        <begin position="326"/>
        <end position="421"/>
    </location>
</feature>
<dbReference type="SUPFAM" id="SSF51735">
    <property type="entry name" value="NAD(P)-binding Rossmann-fold domains"/>
    <property type="match status" value="1"/>
</dbReference>
<evidence type="ECO:0000256" key="4">
    <source>
        <dbReference type="SAM" id="Phobius"/>
    </source>
</evidence>
<dbReference type="Gene3D" id="3.40.50.720">
    <property type="entry name" value="NAD(P)-binding Rossmann-like Domain"/>
    <property type="match status" value="2"/>
</dbReference>
<evidence type="ECO:0000313" key="6">
    <source>
        <dbReference type="EMBL" id="MFC5447844.1"/>
    </source>
</evidence>
<dbReference type="PIRSF" id="PIRSF500136">
    <property type="entry name" value="UDP_ManNAc_DH"/>
    <property type="match status" value="1"/>
</dbReference>
<accession>A0ABW0K3Q4</accession>
<dbReference type="Proteomes" id="UP001596044">
    <property type="component" value="Unassembled WGS sequence"/>
</dbReference>
<comment type="caution">
    <text evidence="6">The sequence shown here is derived from an EMBL/GenBank/DDBJ whole genome shotgun (WGS) entry which is preliminary data.</text>
</comment>
<dbReference type="Pfam" id="PF00984">
    <property type="entry name" value="UDPG_MGDP_dh"/>
    <property type="match status" value="1"/>
</dbReference>
<evidence type="ECO:0000313" key="7">
    <source>
        <dbReference type="Proteomes" id="UP001596044"/>
    </source>
</evidence>
<dbReference type="RefSeq" id="WP_270885920.1">
    <property type="nucleotide sequence ID" value="NZ_JAQFVF010000092.1"/>
</dbReference>
<dbReference type="PANTHER" id="PTHR43491">
    <property type="entry name" value="UDP-N-ACETYL-D-MANNOSAMINE DEHYDROGENASE"/>
    <property type="match status" value="1"/>
</dbReference>
<proteinExistence type="inferred from homology"/>
<evidence type="ECO:0000256" key="2">
    <source>
        <dbReference type="ARBA" id="ARBA00023027"/>
    </source>
</evidence>